<accession>A0AAW2KRK5</accession>
<reference evidence="2" key="1">
    <citation type="submission" date="2020-06" db="EMBL/GenBank/DDBJ databases">
        <authorList>
            <person name="Li T."/>
            <person name="Hu X."/>
            <person name="Zhang T."/>
            <person name="Song X."/>
            <person name="Zhang H."/>
            <person name="Dai N."/>
            <person name="Sheng W."/>
            <person name="Hou X."/>
            <person name="Wei L."/>
        </authorList>
    </citation>
    <scope>NUCLEOTIDE SEQUENCE</scope>
    <source>
        <strain evidence="2">G02</strain>
        <tissue evidence="2">Leaf</tissue>
    </source>
</reference>
<keyword evidence="1" id="KW-0732">Signal</keyword>
<organism evidence="2">
    <name type="scientific">Sesamum radiatum</name>
    <name type="common">Black benniseed</name>
    <dbReference type="NCBI Taxonomy" id="300843"/>
    <lineage>
        <taxon>Eukaryota</taxon>
        <taxon>Viridiplantae</taxon>
        <taxon>Streptophyta</taxon>
        <taxon>Embryophyta</taxon>
        <taxon>Tracheophyta</taxon>
        <taxon>Spermatophyta</taxon>
        <taxon>Magnoliopsida</taxon>
        <taxon>eudicotyledons</taxon>
        <taxon>Gunneridae</taxon>
        <taxon>Pentapetalae</taxon>
        <taxon>asterids</taxon>
        <taxon>lamiids</taxon>
        <taxon>Lamiales</taxon>
        <taxon>Pedaliaceae</taxon>
        <taxon>Sesamum</taxon>
    </lineage>
</organism>
<evidence type="ECO:0000256" key="1">
    <source>
        <dbReference type="SAM" id="SignalP"/>
    </source>
</evidence>
<dbReference type="AlphaFoldDB" id="A0AAW2KRK5"/>
<proteinExistence type="predicted"/>
<name>A0AAW2KRK5_SESRA</name>
<protein>
    <submittedName>
        <fullName evidence="2">Uncharacterized protein</fullName>
    </submittedName>
</protein>
<reference evidence="2" key="2">
    <citation type="journal article" date="2024" name="Plant">
        <title>Genomic evolution and insights into agronomic trait innovations of Sesamum species.</title>
        <authorList>
            <person name="Miao H."/>
            <person name="Wang L."/>
            <person name="Qu L."/>
            <person name="Liu H."/>
            <person name="Sun Y."/>
            <person name="Le M."/>
            <person name="Wang Q."/>
            <person name="Wei S."/>
            <person name="Zheng Y."/>
            <person name="Lin W."/>
            <person name="Duan Y."/>
            <person name="Cao H."/>
            <person name="Xiong S."/>
            <person name="Wang X."/>
            <person name="Wei L."/>
            <person name="Li C."/>
            <person name="Ma Q."/>
            <person name="Ju M."/>
            <person name="Zhao R."/>
            <person name="Li G."/>
            <person name="Mu C."/>
            <person name="Tian Q."/>
            <person name="Mei H."/>
            <person name="Zhang T."/>
            <person name="Gao T."/>
            <person name="Zhang H."/>
        </authorList>
    </citation>
    <scope>NUCLEOTIDE SEQUENCE</scope>
    <source>
        <strain evidence="2">G02</strain>
    </source>
</reference>
<dbReference type="EMBL" id="JACGWJ010000027">
    <property type="protein sequence ID" value="KAL0308826.1"/>
    <property type="molecule type" value="Genomic_DNA"/>
</dbReference>
<sequence length="83" mass="9450">MVVVVVLVLVCSMAPQKKYPLWPDPQAGFEASVVGVVFIMLLHHEKHQRLAVEKAGNDRGPAKTSTTSWRRRRWTLHYHGSIM</sequence>
<comment type="caution">
    <text evidence="2">The sequence shown here is derived from an EMBL/GenBank/DDBJ whole genome shotgun (WGS) entry which is preliminary data.</text>
</comment>
<feature type="signal peptide" evidence="1">
    <location>
        <begin position="1"/>
        <end position="20"/>
    </location>
</feature>
<gene>
    <name evidence="2" type="ORF">Sradi_5824900</name>
</gene>
<feature type="chain" id="PRO_5044002519" evidence="1">
    <location>
        <begin position="21"/>
        <end position="83"/>
    </location>
</feature>
<evidence type="ECO:0000313" key="2">
    <source>
        <dbReference type="EMBL" id="KAL0308826.1"/>
    </source>
</evidence>